<feature type="compositionally biased region" description="Low complexity" evidence="1">
    <location>
        <begin position="52"/>
        <end position="64"/>
    </location>
</feature>
<protein>
    <recommendedName>
        <fullName evidence="4">Arginine vasotocin receptor</fullName>
    </recommendedName>
</protein>
<evidence type="ECO:0000313" key="2">
    <source>
        <dbReference type="EMBL" id="KAL0183594.1"/>
    </source>
</evidence>
<feature type="compositionally biased region" description="Basic and acidic residues" evidence="1">
    <location>
        <begin position="41"/>
        <end position="51"/>
    </location>
</feature>
<evidence type="ECO:0008006" key="4">
    <source>
        <dbReference type="Google" id="ProtNLM"/>
    </source>
</evidence>
<feature type="region of interest" description="Disordered" evidence="1">
    <location>
        <begin position="41"/>
        <end position="64"/>
    </location>
</feature>
<feature type="non-terminal residue" evidence="2">
    <location>
        <position position="1"/>
    </location>
</feature>
<dbReference type="Proteomes" id="UP001529510">
    <property type="component" value="Unassembled WGS sequence"/>
</dbReference>
<feature type="non-terminal residue" evidence="2">
    <location>
        <position position="64"/>
    </location>
</feature>
<keyword evidence="3" id="KW-1185">Reference proteome</keyword>
<reference evidence="2 3" key="1">
    <citation type="submission" date="2024-05" db="EMBL/GenBank/DDBJ databases">
        <title>Genome sequencing and assembly of Indian major carp, Cirrhinus mrigala (Hamilton, 1822).</title>
        <authorList>
            <person name="Mohindra V."/>
            <person name="Chowdhury L.M."/>
            <person name="Lal K."/>
            <person name="Jena J.K."/>
        </authorList>
    </citation>
    <scope>NUCLEOTIDE SEQUENCE [LARGE SCALE GENOMIC DNA]</scope>
    <source>
        <strain evidence="2">CM1030</strain>
        <tissue evidence="2">Blood</tissue>
    </source>
</reference>
<organism evidence="2 3">
    <name type="scientific">Cirrhinus mrigala</name>
    <name type="common">Mrigala</name>
    <dbReference type="NCBI Taxonomy" id="683832"/>
    <lineage>
        <taxon>Eukaryota</taxon>
        <taxon>Metazoa</taxon>
        <taxon>Chordata</taxon>
        <taxon>Craniata</taxon>
        <taxon>Vertebrata</taxon>
        <taxon>Euteleostomi</taxon>
        <taxon>Actinopterygii</taxon>
        <taxon>Neopterygii</taxon>
        <taxon>Teleostei</taxon>
        <taxon>Ostariophysi</taxon>
        <taxon>Cypriniformes</taxon>
        <taxon>Cyprinidae</taxon>
        <taxon>Labeoninae</taxon>
        <taxon>Labeonini</taxon>
        <taxon>Cirrhinus</taxon>
    </lineage>
</organism>
<sequence>SPVLRSTAMTAGSRAPVCCRTSITSSTLCGFECQRRHPRWRGRERGRENEKLLPAPALRAPPLD</sequence>
<dbReference type="EMBL" id="JAMKFB020000009">
    <property type="protein sequence ID" value="KAL0183594.1"/>
    <property type="molecule type" value="Genomic_DNA"/>
</dbReference>
<name>A0ABD0QBP3_CIRMR</name>
<gene>
    <name evidence="2" type="ORF">M9458_019290</name>
</gene>
<proteinExistence type="predicted"/>
<comment type="caution">
    <text evidence="2">The sequence shown here is derived from an EMBL/GenBank/DDBJ whole genome shotgun (WGS) entry which is preliminary data.</text>
</comment>
<evidence type="ECO:0000256" key="1">
    <source>
        <dbReference type="SAM" id="MobiDB-lite"/>
    </source>
</evidence>
<evidence type="ECO:0000313" key="3">
    <source>
        <dbReference type="Proteomes" id="UP001529510"/>
    </source>
</evidence>
<dbReference type="AlphaFoldDB" id="A0ABD0QBP3"/>
<accession>A0ABD0QBP3</accession>